<comment type="similarity">
    <text evidence="5">Belongs to the peptidase S16 family.</text>
</comment>
<dbReference type="Proteomes" id="UP000261905">
    <property type="component" value="Unassembled WGS sequence"/>
</dbReference>
<feature type="active site" evidence="5">
    <location>
        <position position="446"/>
    </location>
</feature>
<dbReference type="GO" id="GO:0004176">
    <property type="term" value="F:ATP-dependent peptidase activity"/>
    <property type="evidence" value="ECO:0007669"/>
    <property type="project" value="UniProtKB-UniRule"/>
</dbReference>
<protein>
    <recommendedName>
        <fullName evidence="5">endopeptidase La</fullName>
        <ecNumber evidence="5">3.4.21.53</ecNumber>
    </recommendedName>
</protein>
<evidence type="ECO:0000259" key="6">
    <source>
        <dbReference type="PROSITE" id="PS51786"/>
    </source>
</evidence>
<sequence>MNLSLVLMLVQVFFAVVIGLYFWNLLRNQKTNRSAVDRESKKEMDKLRKLRSVSLTKPLAEKTRPQTMGDIIGQRDGLRALKAALCSANPQHVIIYGPPGVGKTAAARVVLEEAKKNPSSPFLPEAKFTEIDATTARFDERGIADPLIGSVHDPIYQGAGAMGVAGIPQPKPGAVTKAHGGILFIDEIGELHPVQMNKLLKVLEDRKVFLESAYYNSEDANIPLYIHDIFQNGLPADFRLVGATTRSPQEIPPAIRSRCMEVFFRPLLAEEIALVAENAVKKIGFGPCPDAIDVVKRYATNGREAVNVIQLAAGVALSEKRDEISASDIEWVVNSSQIPPRPDRKVPSAPQVGFVNGLAVYGPNMGTLLEIEVSAIEALKGKGQFTITGVVDEEELGGGSRTLRRKSMAKGSVENVLTVLRRIGLRPQDYDLHINFPGGTPIDGPSAGIAMATAITSAITGVPIDNKLAMTGEVGIHGNVKPVGGVLAKVEAAFQAGAVQVVIPKENWQAIFANLDGLKVIPVDKVEEVFDLVFPQSVRAEEQPEKPFGADTFISTNVPYLQADSAE</sequence>
<dbReference type="InterPro" id="IPR020568">
    <property type="entry name" value="Ribosomal_Su5_D2-typ_SF"/>
</dbReference>
<dbReference type="OrthoDB" id="2318150at2"/>
<dbReference type="InterPro" id="IPR025943">
    <property type="entry name" value="Sigma_54_int_dom_ATP-bd_2"/>
</dbReference>
<feature type="domain" description="Lon proteolytic" evidence="6">
    <location>
        <begin position="349"/>
        <end position="536"/>
    </location>
</feature>
<gene>
    <name evidence="7" type="primary">lonB</name>
    <name evidence="7" type="ORF">DX130_02180</name>
</gene>
<organism evidence="7 8">
    <name type="scientific">Paenibacillus paeoniae</name>
    <dbReference type="NCBI Taxonomy" id="2292705"/>
    <lineage>
        <taxon>Bacteria</taxon>
        <taxon>Bacillati</taxon>
        <taxon>Bacillota</taxon>
        <taxon>Bacilli</taxon>
        <taxon>Bacillales</taxon>
        <taxon>Paenibacillaceae</taxon>
        <taxon>Paenibacillus</taxon>
    </lineage>
</organism>
<dbReference type="InterPro" id="IPR008269">
    <property type="entry name" value="Lon_proteolytic"/>
</dbReference>
<dbReference type="PROSITE" id="PS01046">
    <property type="entry name" value="LON_SER"/>
    <property type="match status" value="1"/>
</dbReference>
<comment type="subunit">
    <text evidence="4">Homohexamer. Organized in a ring with a central cavity.</text>
</comment>
<comment type="caution">
    <text evidence="7">The sequence shown here is derived from an EMBL/GenBank/DDBJ whole genome shotgun (WGS) entry which is preliminary data.</text>
</comment>
<evidence type="ECO:0000313" key="8">
    <source>
        <dbReference type="Proteomes" id="UP000261905"/>
    </source>
</evidence>
<keyword evidence="3 5" id="KW-0720">Serine protease</keyword>
<dbReference type="NCBIfam" id="TIGR02902">
    <property type="entry name" value="spore_lonB"/>
    <property type="match status" value="1"/>
</dbReference>
<reference evidence="7 8" key="1">
    <citation type="submission" date="2018-08" db="EMBL/GenBank/DDBJ databases">
        <title>Paenibacillus sp. M4BSY-1, whole genome shotgun sequence.</title>
        <authorList>
            <person name="Tuo L."/>
        </authorList>
    </citation>
    <scope>NUCLEOTIDE SEQUENCE [LARGE SCALE GENOMIC DNA]</scope>
    <source>
        <strain evidence="7 8">M4BSY-1</strain>
    </source>
</reference>
<dbReference type="RefSeq" id="WP_116042468.1">
    <property type="nucleotide sequence ID" value="NZ_QUBQ01000001.1"/>
</dbReference>
<dbReference type="SMART" id="SM00382">
    <property type="entry name" value="AAA"/>
    <property type="match status" value="1"/>
</dbReference>
<dbReference type="Gene3D" id="3.30.230.10">
    <property type="match status" value="1"/>
</dbReference>
<proteinExistence type="inferred from homology"/>
<feature type="active site" evidence="5">
    <location>
        <position position="489"/>
    </location>
</feature>
<dbReference type="SUPFAM" id="SSF54211">
    <property type="entry name" value="Ribosomal protein S5 domain 2-like"/>
    <property type="match status" value="1"/>
</dbReference>
<dbReference type="InterPro" id="IPR000523">
    <property type="entry name" value="Mg_chelatse_chII-like_cat_dom"/>
</dbReference>
<dbReference type="PRINTS" id="PR00830">
    <property type="entry name" value="ENDOLAPTASE"/>
</dbReference>
<dbReference type="InterPro" id="IPR027417">
    <property type="entry name" value="P-loop_NTPase"/>
</dbReference>
<dbReference type="EMBL" id="QUBQ01000001">
    <property type="protein sequence ID" value="REK75906.1"/>
    <property type="molecule type" value="Genomic_DNA"/>
</dbReference>
<comment type="catalytic activity">
    <reaction evidence="5">
        <text>Hydrolysis of proteins in presence of ATP.</text>
        <dbReference type="EC" id="3.4.21.53"/>
    </reaction>
</comment>
<evidence type="ECO:0000256" key="5">
    <source>
        <dbReference type="PROSITE-ProRule" id="PRU01122"/>
    </source>
</evidence>
<dbReference type="InterPro" id="IPR014721">
    <property type="entry name" value="Ribsml_uS5_D2-typ_fold_subgr"/>
</dbReference>
<dbReference type="Pfam" id="PF05362">
    <property type="entry name" value="Lon_C"/>
    <property type="match status" value="1"/>
</dbReference>
<evidence type="ECO:0000256" key="3">
    <source>
        <dbReference type="ARBA" id="ARBA00022825"/>
    </source>
</evidence>
<evidence type="ECO:0000313" key="7">
    <source>
        <dbReference type="EMBL" id="REK75906.1"/>
    </source>
</evidence>
<dbReference type="CDD" id="cd00009">
    <property type="entry name" value="AAA"/>
    <property type="match status" value="1"/>
</dbReference>
<dbReference type="InterPro" id="IPR003593">
    <property type="entry name" value="AAA+_ATPase"/>
</dbReference>
<dbReference type="InterPro" id="IPR008268">
    <property type="entry name" value="Peptidase_S16_AS"/>
</dbReference>
<dbReference type="GO" id="GO:0006508">
    <property type="term" value="P:proteolysis"/>
    <property type="evidence" value="ECO:0007669"/>
    <property type="project" value="UniProtKB-KW"/>
</dbReference>
<dbReference type="PROSITE" id="PS51786">
    <property type="entry name" value="LON_PROTEOLYTIC"/>
    <property type="match status" value="1"/>
</dbReference>
<accession>A0A371PI57</accession>
<dbReference type="SUPFAM" id="SSF52540">
    <property type="entry name" value="P-loop containing nucleoside triphosphate hydrolases"/>
    <property type="match status" value="1"/>
</dbReference>
<keyword evidence="1 5" id="KW-0645">Protease</keyword>
<keyword evidence="2 5" id="KW-0378">Hydrolase</keyword>
<evidence type="ECO:0000256" key="4">
    <source>
        <dbReference type="ARBA" id="ARBA00026070"/>
    </source>
</evidence>
<evidence type="ECO:0000256" key="1">
    <source>
        <dbReference type="ARBA" id="ARBA00022670"/>
    </source>
</evidence>
<dbReference type="Pfam" id="PF01078">
    <property type="entry name" value="Mg_chelatase"/>
    <property type="match status" value="1"/>
</dbReference>
<dbReference type="InterPro" id="IPR027065">
    <property type="entry name" value="Lon_Prtase"/>
</dbReference>
<dbReference type="PROSITE" id="PS00676">
    <property type="entry name" value="SIGMA54_INTERACT_2"/>
    <property type="match status" value="1"/>
</dbReference>
<name>A0A371PI57_9BACL</name>
<dbReference type="EC" id="3.4.21.53" evidence="5"/>
<keyword evidence="8" id="KW-1185">Reference proteome</keyword>
<dbReference type="AlphaFoldDB" id="A0A371PI57"/>
<dbReference type="InterPro" id="IPR014251">
    <property type="entry name" value="Spore_LonB"/>
</dbReference>
<dbReference type="PANTHER" id="PTHR10046">
    <property type="entry name" value="ATP DEPENDENT LON PROTEASE FAMILY MEMBER"/>
    <property type="match status" value="1"/>
</dbReference>
<evidence type="ECO:0000256" key="2">
    <source>
        <dbReference type="ARBA" id="ARBA00022801"/>
    </source>
</evidence>
<dbReference type="GO" id="GO:0005524">
    <property type="term" value="F:ATP binding"/>
    <property type="evidence" value="ECO:0007669"/>
    <property type="project" value="InterPro"/>
</dbReference>
<dbReference type="GO" id="GO:0004252">
    <property type="term" value="F:serine-type endopeptidase activity"/>
    <property type="evidence" value="ECO:0007669"/>
    <property type="project" value="UniProtKB-UniRule"/>
</dbReference>
<dbReference type="GO" id="GO:0030163">
    <property type="term" value="P:protein catabolic process"/>
    <property type="evidence" value="ECO:0007669"/>
    <property type="project" value="InterPro"/>
</dbReference>
<dbReference type="Gene3D" id="3.40.50.300">
    <property type="entry name" value="P-loop containing nucleotide triphosphate hydrolases"/>
    <property type="match status" value="2"/>
</dbReference>